<sequence length="148" mass="16601">MQPAVFEALLYFVYTDSLPAMVDLGRDDYKEIVMHLLVAADQYAMERLKAICESILCKNIDAQTVMTTLALADQHHCNRLNDACIQFIASLDATELDDVIASQEYVDLKATSPFVLVEMLEKASRLGKSKSSVHIGSLVQIVRYIRMN</sequence>
<dbReference type="InterPro" id="IPR000210">
    <property type="entry name" value="BTB/POZ_dom"/>
</dbReference>
<feature type="domain" description="BPM/SPOP BACK" evidence="4">
    <location>
        <begin position="64"/>
        <end position="120"/>
    </location>
</feature>
<evidence type="ECO:0000313" key="6">
    <source>
        <dbReference type="Proteomes" id="UP000019116"/>
    </source>
</evidence>
<name>A0A3B6DJX6_WHEAT</name>
<dbReference type="Gramene" id="TraesLAC2D03G01213760.1">
    <property type="protein sequence ID" value="TraesLAC2D03G01213760.1.CDS1"/>
    <property type="gene ID" value="TraesLAC2D03G01213760"/>
</dbReference>
<dbReference type="Gramene" id="TraesWEE_scaffold_048497_01G000200.1">
    <property type="protein sequence ID" value="TraesWEE_scaffold_048497_01G000200.1"/>
    <property type="gene ID" value="TraesWEE_scaffold_048497_01G000200"/>
</dbReference>
<dbReference type="InterPro" id="IPR011333">
    <property type="entry name" value="SKP1/BTB/POZ_sf"/>
</dbReference>
<dbReference type="Pfam" id="PF24570">
    <property type="entry name" value="BACK_BPM_SPOP"/>
    <property type="match status" value="1"/>
</dbReference>
<dbReference type="Gramene" id="TraesSYM2D03G01277870.1">
    <property type="protein sequence ID" value="TraesSYM2D03G01277870.1.CDS1"/>
    <property type="gene ID" value="TraesSYM2D03G01277870"/>
</dbReference>
<dbReference type="InterPro" id="IPR045005">
    <property type="entry name" value="BPM1-6"/>
</dbReference>
<evidence type="ECO:0000256" key="1">
    <source>
        <dbReference type="ARBA" id="ARBA00004906"/>
    </source>
</evidence>
<feature type="domain" description="BTB" evidence="3">
    <location>
        <begin position="1"/>
        <end position="59"/>
    </location>
</feature>
<comment type="pathway">
    <text evidence="1">Protein modification; protein ubiquitination.</text>
</comment>
<dbReference type="PANTHER" id="PTHR26379">
    <property type="entry name" value="BTB/POZ AND MATH DOMAIN-CONTAINING PROTEIN 1"/>
    <property type="match status" value="1"/>
</dbReference>
<dbReference type="Gramene" id="TraesCAD_scaffold_026467_01G000100.1">
    <property type="protein sequence ID" value="TraesCAD_scaffold_026467_01G000100.1"/>
    <property type="gene ID" value="TraesCAD_scaffold_026467_01G000100"/>
</dbReference>
<dbReference type="InterPro" id="IPR056423">
    <property type="entry name" value="BACK_BPM_SPOP"/>
</dbReference>
<evidence type="ECO:0000256" key="2">
    <source>
        <dbReference type="ARBA" id="ARBA00010846"/>
    </source>
</evidence>
<dbReference type="Gramene" id="TraesARI2D03G01278570.1">
    <property type="protein sequence ID" value="TraesARI2D03G01278570.1.CDS1"/>
    <property type="gene ID" value="TraesARI2D03G01278570"/>
</dbReference>
<dbReference type="Gramene" id="TraesMAC2D03G01260200.1">
    <property type="protein sequence ID" value="TraesMAC2D03G01260200.1.CDS1"/>
    <property type="gene ID" value="TraesMAC2D03G01260200"/>
</dbReference>
<dbReference type="Gene3D" id="1.25.40.420">
    <property type="match status" value="1"/>
</dbReference>
<dbReference type="Gramene" id="TraesJUL2D03G01270170.1">
    <property type="protein sequence ID" value="TraesJUL2D03G01270170.1.CDS1"/>
    <property type="gene ID" value="TraesJUL2D03G01270170"/>
</dbReference>
<dbReference type="Gramene" id="TraesCS2D02G458900.1">
    <property type="protein sequence ID" value="TraesCS2D02G458900.1.cds1"/>
    <property type="gene ID" value="TraesCS2D02G458900"/>
</dbReference>
<reference evidence="5" key="2">
    <citation type="submission" date="2018-10" db="UniProtKB">
        <authorList>
            <consortium name="EnsemblPlants"/>
        </authorList>
    </citation>
    <scope>IDENTIFICATION</scope>
</reference>
<dbReference type="SMR" id="A0A3B6DJX6"/>
<dbReference type="Gene3D" id="3.30.710.10">
    <property type="entry name" value="Potassium Channel Kv1.1, Chain A"/>
    <property type="match status" value="1"/>
</dbReference>
<dbReference type="GO" id="GO:0016567">
    <property type="term" value="P:protein ubiquitination"/>
    <property type="evidence" value="ECO:0007669"/>
    <property type="project" value="InterPro"/>
</dbReference>
<dbReference type="PANTHER" id="PTHR26379:SF187">
    <property type="entry name" value="OS07G0655300 PROTEIN"/>
    <property type="match status" value="1"/>
</dbReference>
<organism evidence="5">
    <name type="scientific">Triticum aestivum</name>
    <name type="common">Wheat</name>
    <dbReference type="NCBI Taxonomy" id="4565"/>
    <lineage>
        <taxon>Eukaryota</taxon>
        <taxon>Viridiplantae</taxon>
        <taxon>Streptophyta</taxon>
        <taxon>Embryophyta</taxon>
        <taxon>Tracheophyta</taxon>
        <taxon>Spermatophyta</taxon>
        <taxon>Magnoliopsida</taxon>
        <taxon>Liliopsida</taxon>
        <taxon>Poales</taxon>
        <taxon>Poaceae</taxon>
        <taxon>BOP clade</taxon>
        <taxon>Pooideae</taxon>
        <taxon>Triticodae</taxon>
        <taxon>Triticeae</taxon>
        <taxon>Triticinae</taxon>
        <taxon>Triticum</taxon>
    </lineage>
</organism>
<evidence type="ECO:0000259" key="3">
    <source>
        <dbReference type="Pfam" id="PF00651"/>
    </source>
</evidence>
<evidence type="ECO:0000259" key="4">
    <source>
        <dbReference type="Pfam" id="PF24570"/>
    </source>
</evidence>
<dbReference type="Gramene" id="TraesLDM2D03G01263230.1">
    <property type="protein sequence ID" value="TraesLDM2D03G01263230.1.CDS1"/>
    <property type="gene ID" value="TraesLDM2D03G01263230"/>
</dbReference>
<reference evidence="5" key="1">
    <citation type="submission" date="2018-08" db="EMBL/GenBank/DDBJ databases">
        <authorList>
            <person name="Rossello M."/>
        </authorList>
    </citation>
    <scope>NUCLEOTIDE SEQUENCE [LARGE SCALE GENOMIC DNA]</scope>
    <source>
        <strain evidence="5">cv. Chinese Spring</strain>
    </source>
</reference>
<evidence type="ECO:0000313" key="5">
    <source>
        <dbReference type="EnsemblPlants" id="TraesCS2D02G458900.1.cds1"/>
    </source>
</evidence>
<dbReference type="SUPFAM" id="SSF54695">
    <property type="entry name" value="POZ domain"/>
    <property type="match status" value="1"/>
</dbReference>
<keyword evidence="6" id="KW-1185">Reference proteome</keyword>
<dbReference type="OrthoDB" id="675142at2759"/>
<accession>A0A3B6DJX6</accession>
<dbReference type="Gramene" id="TraesJAG2D03G01267970.1">
    <property type="protein sequence ID" value="TraesJAG2D03G01267970.1.CDS1"/>
    <property type="gene ID" value="TraesJAG2D03G01267970"/>
</dbReference>
<protein>
    <submittedName>
        <fullName evidence="5">Uncharacterized protein</fullName>
    </submittedName>
</protein>
<dbReference type="Gramene" id="TraesSTA2D03G01251030.1">
    <property type="protein sequence ID" value="TraesSTA2D03G01251030.1.CDS1"/>
    <property type="gene ID" value="TraesSTA2D03G01251030"/>
</dbReference>
<dbReference type="Gramene" id="TraesCLE_scaffold_033520_01G000100.1">
    <property type="protein sequence ID" value="TraesCLE_scaffold_033520_01G000100.1"/>
    <property type="gene ID" value="TraesCLE_scaffold_033520_01G000100"/>
</dbReference>
<dbReference type="Proteomes" id="UP000019116">
    <property type="component" value="Chromosome 2D"/>
</dbReference>
<dbReference type="Pfam" id="PF00651">
    <property type="entry name" value="BTB"/>
    <property type="match status" value="1"/>
</dbReference>
<dbReference type="Gramene" id="TraesKAR2D01G0410060.1">
    <property type="protein sequence ID" value="cds.TraesKAR2D01G0410060.1"/>
    <property type="gene ID" value="TraesKAR2D01G0410060"/>
</dbReference>
<dbReference type="Gramene" id="TraesNOR2D03G01278630.1">
    <property type="protein sequence ID" value="TraesNOR2D03G01278630.1.CDS1"/>
    <property type="gene ID" value="TraesNOR2D03G01278630"/>
</dbReference>
<dbReference type="Gramene" id="TraesROB_scaffold_066562_01G000200.1">
    <property type="protein sequence ID" value="TraesROB_scaffold_066562_01G000200.1"/>
    <property type="gene ID" value="TraesROB_scaffold_066562_01G000200"/>
</dbReference>
<comment type="similarity">
    <text evidence="2">Belongs to the Tdpoz family.</text>
</comment>
<dbReference type="AlphaFoldDB" id="A0A3B6DJX6"/>
<dbReference type="Gramene" id="TraesCS2D03G1024400.1">
    <property type="protein sequence ID" value="TraesCS2D03G1024400.1.CDS1"/>
    <property type="gene ID" value="TraesCS2D03G1024400"/>
</dbReference>
<dbReference type="STRING" id="4565.A0A3B6DJX6"/>
<dbReference type="Gramene" id="TraesRN2D0101081300.1">
    <property type="protein sequence ID" value="TraesRN2D0101081300.1"/>
    <property type="gene ID" value="TraesRN2D0101081300"/>
</dbReference>
<dbReference type="EnsemblPlants" id="TraesCS2D02G458900.1">
    <property type="protein sequence ID" value="TraesCS2D02G458900.1.cds1"/>
    <property type="gene ID" value="TraesCS2D02G458900"/>
</dbReference>
<proteinExistence type="inferred from homology"/>